<evidence type="ECO:0000313" key="12">
    <source>
        <dbReference type="Proteomes" id="UP001501725"/>
    </source>
</evidence>
<dbReference type="InterPro" id="IPR003594">
    <property type="entry name" value="HATPase_dom"/>
</dbReference>
<dbReference type="SUPFAM" id="SSF55874">
    <property type="entry name" value="ATPase domain of HSP90 chaperone/DNA topoisomerase II/histidine kinase"/>
    <property type="match status" value="1"/>
</dbReference>
<dbReference type="InterPro" id="IPR011123">
    <property type="entry name" value="Y_Y_Y"/>
</dbReference>
<evidence type="ECO:0000313" key="11">
    <source>
        <dbReference type="EMBL" id="GAA4339457.1"/>
    </source>
</evidence>
<dbReference type="GO" id="GO:0016301">
    <property type="term" value="F:kinase activity"/>
    <property type="evidence" value="ECO:0007669"/>
    <property type="project" value="UniProtKB-KW"/>
</dbReference>
<dbReference type="SUPFAM" id="SSF63829">
    <property type="entry name" value="Calcium-dependent phosphotriesterase"/>
    <property type="match status" value="2"/>
</dbReference>
<evidence type="ECO:0000259" key="10">
    <source>
        <dbReference type="PROSITE" id="PS50109"/>
    </source>
</evidence>
<gene>
    <name evidence="11" type="ORF">GCM10023184_36580</name>
</gene>
<dbReference type="EMBL" id="BAABGY010000011">
    <property type="protein sequence ID" value="GAA4339457.1"/>
    <property type="molecule type" value="Genomic_DNA"/>
</dbReference>
<keyword evidence="4" id="KW-0808">Transferase</keyword>
<accession>A0ABP8HHX2</accession>
<dbReference type="PROSITE" id="PS50109">
    <property type="entry name" value="HIS_KIN"/>
    <property type="match status" value="1"/>
</dbReference>
<evidence type="ECO:0000256" key="2">
    <source>
        <dbReference type="ARBA" id="ARBA00012438"/>
    </source>
</evidence>
<dbReference type="RefSeq" id="WP_345257273.1">
    <property type="nucleotide sequence ID" value="NZ_BAABGY010000011.1"/>
</dbReference>
<comment type="caution">
    <text evidence="11">The sequence shown here is derived from an EMBL/GenBank/DDBJ whole genome shotgun (WGS) entry which is preliminary data.</text>
</comment>
<dbReference type="InterPro" id="IPR050482">
    <property type="entry name" value="Sensor_HK_TwoCompSys"/>
</dbReference>
<feature type="domain" description="Histidine kinase" evidence="10">
    <location>
        <begin position="814"/>
        <end position="997"/>
    </location>
</feature>
<evidence type="ECO:0000256" key="4">
    <source>
        <dbReference type="ARBA" id="ARBA00022679"/>
    </source>
</evidence>
<keyword evidence="9" id="KW-0812">Transmembrane</keyword>
<feature type="transmembrane region" description="Helical" evidence="9">
    <location>
        <begin position="776"/>
        <end position="796"/>
    </location>
</feature>
<dbReference type="Gene3D" id="2.60.40.10">
    <property type="entry name" value="Immunoglobulins"/>
    <property type="match status" value="1"/>
</dbReference>
<dbReference type="EC" id="2.7.13.3" evidence="2"/>
<dbReference type="Gene3D" id="3.30.565.10">
    <property type="entry name" value="Histidine kinase-like ATPase, C-terminal domain"/>
    <property type="match status" value="1"/>
</dbReference>
<name>A0ABP8HHX2_9BACT</name>
<keyword evidence="8" id="KW-0902">Two-component regulatory system</keyword>
<evidence type="ECO:0000256" key="6">
    <source>
        <dbReference type="ARBA" id="ARBA00022777"/>
    </source>
</evidence>
<dbReference type="Pfam" id="PF02518">
    <property type="entry name" value="HATPase_c"/>
    <property type="match status" value="1"/>
</dbReference>
<sequence>MTLRPPIALLQVLLLCLLPLRPAAQSVIEHYRLFTVRDGLPSNEVYRLHEDNYGYLWVGTSHGLARFNGASFQNFTGFGSGLPITVCTELIQPNDSLLLAGTLSGIAVYNLKRNRFENERITDTVLALGSAYTVTCFARLPGKQLLVGAARWVAVLDEHLRVVRKKELGRPEGFFFRNAVFLDRDSTRLLAGPALLELDTRTLTYGTPAQFPRSLNSPYNTVLQALNRLGPDQYLYSFWSEGYSVYDAQKKVEKKFNITSAAGGDYNNLRDVYRDRRDSNLYWMGSGSGVVQLRLPELKHTLYTFQQRGEYNRELNYCTQVLQDNNGSTWVASRGGLVRIGRNVSAFEPLGTFRFFKEGTGKLIEYTGAVGDRQGRLWIGTYGEGLYEATAEGKYLRRFKEPNTALGHLVQNMRVFNDTLYAATFFKGLFYYDERAKNFRHPPFLPQKYKDTVSYLLHFDRWGRGWTSLNRELSVTDMRTRQFRVVQRRGDSSGIPRTPAHVADGPGRDMWFALGGWHGGLYRWDDRQQRFFNEPVVLSGITQKRLIIHQLVFDTVSQDLWIATYEHGLLRRDARSGRFVAYTQGLKSPAINALAMDAAGNLWAGTIYGLSVLVKGEHSFRTFTTDDGLPVNYIVSIAFPFQERKERLLVMMQDQLCWVNTAHLLAAQQPVKTYIEAVLVDNEPVLDRERFTFDHKHFRFRFSGVNLNNSEENRYAYLLEGHDKTWIMNSRSPFADYSGLKPGRYTFRVKTANGQGVWSEPAAYTFVITAPFWETGWFYTLAVLLLAGSIYALYGYQLSKAIALYHIRSRISKDLHDEVGSTLSSISLMNEMAVRSPEPRQLQRRIAESLASVQNAMSDIVWMVNPKNDELQNLQLRFGEVAAQLLEPKGISYTLDFPTDSGLRIPMEKRRDVFLIYKECLNNIVKYSGATEVGIEVRHGRKGVLLTVTDNGRGFDPDRPYSGNGLANMRARAVQLGGSIRWETGAGSGTKVSLWFA</sequence>
<keyword evidence="7" id="KW-0067">ATP-binding</keyword>
<dbReference type="PANTHER" id="PTHR24421:SF10">
    <property type="entry name" value="NITRATE_NITRITE SENSOR PROTEIN NARQ"/>
    <property type="match status" value="1"/>
</dbReference>
<dbReference type="Proteomes" id="UP001501725">
    <property type="component" value="Unassembled WGS sequence"/>
</dbReference>
<keyword evidence="12" id="KW-1185">Reference proteome</keyword>
<evidence type="ECO:0000256" key="8">
    <source>
        <dbReference type="ARBA" id="ARBA00023012"/>
    </source>
</evidence>
<dbReference type="Pfam" id="PF07494">
    <property type="entry name" value="Reg_prop"/>
    <property type="match status" value="1"/>
</dbReference>
<evidence type="ECO:0000256" key="5">
    <source>
        <dbReference type="ARBA" id="ARBA00022741"/>
    </source>
</evidence>
<comment type="catalytic activity">
    <reaction evidence="1">
        <text>ATP + protein L-histidine = ADP + protein N-phospho-L-histidine.</text>
        <dbReference type="EC" id="2.7.13.3"/>
    </reaction>
</comment>
<protein>
    <recommendedName>
        <fullName evidence="2">histidine kinase</fullName>
        <ecNumber evidence="2">2.7.13.3</ecNumber>
    </recommendedName>
</protein>
<keyword evidence="9" id="KW-0472">Membrane</keyword>
<dbReference type="Pfam" id="PF07495">
    <property type="entry name" value="Y_Y_Y"/>
    <property type="match status" value="1"/>
</dbReference>
<dbReference type="InterPro" id="IPR011712">
    <property type="entry name" value="Sig_transdc_His_kin_sub3_dim/P"/>
</dbReference>
<dbReference type="PANTHER" id="PTHR24421">
    <property type="entry name" value="NITRATE/NITRITE SENSOR PROTEIN NARX-RELATED"/>
    <property type="match status" value="1"/>
</dbReference>
<evidence type="ECO:0000256" key="1">
    <source>
        <dbReference type="ARBA" id="ARBA00000085"/>
    </source>
</evidence>
<evidence type="ECO:0000256" key="9">
    <source>
        <dbReference type="SAM" id="Phobius"/>
    </source>
</evidence>
<dbReference type="InterPro" id="IPR011110">
    <property type="entry name" value="Reg_prop"/>
</dbReference>
<keyword evidence="6 11" id="KW-0418">Kinase</keyword>
<keyword evidence="3" id="KW-0597">Phosphoprotein</keyword>
<dbReference type="Gene3D" id="2.130.10.10">
    <property type="entry name" value="YVTN repeat-like/Quinoprotein amine dehydrogenase"/>
    <property type="match status" value="3"/>
</dbReference>
<organism evidence="11 12">
    <name type="scientific">Flaviaesturariibacter amylovorans</name>
    <dbReference type="NCBI Taxonomy" id="1084520"/>
    <lineage>
        <taxon>Bacteria</taxon>
        <taxon>Pseudomonadati</taxon>
        <taxon>Bacteroidota</taxon>
        <taxon>Chitinophagia</taxon>
        <taxon>Chitinophagales</taxon>
        <taxon>Chitinophagaceae</taxon>
        <taxon>Flaviaestuariibacter</taxon>
    </lineage>
</organism>
<dbReference type="InterPro" id="IPR013783">
    <property type="entry name" value="Ig-like_fold"/>
</dbReference>
<dbReference type="CDD" id="cd16917">
    <property type="entry name" value="HATPase_UhpB-NarQ-NarX-like"/>
    <property type="match status" value="1"/>
</dbReference>
<dbReference type="InterPro" id="IPR036890">
    <property type="entry name" value="HATPase_C_sf"/>
</dbReference>
<dbReference type="InterPro" id="IPR015943">
    <property type="entry name" value="WD40/YVTN_repeat-like_dom_sf"/>
</dbReference>
<evidence type="ECO:0000256" key="7">
    <source>
        <dbReference type="ARBA" id="ARBA00022840"/>
    </source>
</evidence>
<keyword evidence="9" id="KW-1133">Transmembrane helix</keyword>
<reference evidence="12" key="1">
    <citation type="journal article" date="2019" name="Int. J. Syst. Evol. Microbiol.">
        <title>The Global Catalogue of Microorganisms (GCM) 10K type strain sequencing project: providing services to taxonomists for standard genome sequencing and annotation.</title>
        <authorList>
            <consortium name="The Broad Institute Genomics Platform"/>
            <consortium name="The Broad Institute Genome Sequencing Center for Infectious Disease"/>
            <person name="Wu L."/>
            <person name="Ma J."/>
        </authorList>
    </citation>
    <scope>NUCLEOTIDE SEQUENCE [LARGE SCALE GENOMIC DNA]</scope>
    <source>
        <strain evidence="12">JCM 17919</strain>
    </source>
</reference>
<dbReference type="Pfam" id="PF07730">
    <property type="entry name" value="HisKA_3"/>
    <property type="match status" value="1"/>
</dbReference>
<proteinExistence type="predicted"/>
<dbReference type="Gene3D" id="1.20.5.1930">
    <property type="match status" value="1"/>
</dbReference>
<evidence type="ECO:0000256" key="3">
    <source>
        <dbReference type="ARBA" id="ARBA00022553"/>
    </source>
</evidence>
<keyword evidence="5" id="KW-0547">Nucleotide-binding</keyword>
<dbReference type="InterPro" id="IPR005467">
    <property type="entry name" value="His_kinase_dom"/>
</dbReference>